<accession>A0A645ICE0</accession>
<evidence type="ECO:0000313" key="1">
    <source>
        <dbReference type="EMBL" id="MPN48907.1"/>
    </source>
</evidence>
<evidence type="ECO:0008006" key="2">
    <source>
        <dbReference type="Google" id="ProtNLM"/>
    </source>
</evidence>
<proteinExistence type="predicted"/>
<name>A0A645ICE0_9ZZZZ</name>
<organism evidence="1">
    <name type="scientific">bioreactor metagenome</name>
    <dbReference type="NCBI Taxonomy" id="1076179"/>
    <lineage>
        <taxon>unclassified sequences</taxon>
        <taxon>metagenomes</taxon>
        <taxon>ecological metagenomes</taxon>
    </lineage>
</organism>
<sequence length="157" mass="17447">MGADCFSPHRQEPSHPDFGWYGIHGVEMLFTVMGTGCVSVNRMSADSTDVVVGKWDDGRIGTFRALQQGKSIYGGTVFTKSGAVDMGKYLGYEPLLEETLKFFKTSVSPVSEKETLEIFTFMEASNESKRNDGKIILLEDIYRKGLAESRKLLSDLD</sequence>
<protein>
    <recommendedName>
        <fullName evidence="2">Gfo/Idh/MocA-like oxidoreductase C-terminal domain-containing protein</fullName>
    </recommendedName>
</protein>
<dbReference type="EMBL" id="VSSQ01111649">
    <property type="protein sequence ID" value="MPN48907.1"/>
    <property type="molecule type" value="Genomic_DNA"/>
</dbReference>
<gene>
    <name evidence="1" type="ORF">SDC9_196519</name>
</gene>
<comment type="caution">
    <text evidence="1">The sequence shown here is derived from an EMBL/GenBank/DDBJ whole genome shotgun (WGS) entry which is preliminary data.</text>
</comment>
<reference evidence="1" key="1">
    <citation type="submission" date="2019-08" db="EMBL/GenBank/DDBJ databases">
        <authorList>
            <person name="Kucharzyk K."/>
            <person name="Murdoch R.W."/>
            <person name="Higgins S."/>
            <person name="Loffler F."/>
        </authorList>
    </citation>
    <scope>NUCLEOTIDE SEQUENCE</scope>
</reference>
<dbReference type="AlphaFoldDB" id="A0A645ICE0"/>